<evidence type="ECO:0000256" key="2">
    <source>
        <dbReference type="ARBA" id="ARBA00012438"/>
    </source>
</evidence>
<keyword evidence="4" id="KW-0808">Transferase</keyword>
<evidence type="ECO:0000259" key="10">
    <source>
        <dbReference type="Pfam" id="PF02518"/>
    </source>
</evidence>
<sequence length="382" mass="41697">MRVRGGLEADLITERAPRWAVDGGIALAVLVAHSLPFLVTVRESAPETGWTVWQYLPVLLMALPLLWRRAHPVAVLALVLLGMGLYILSDPDQAPQPVPYGTLVAVYTVAESRSRTVRRWGAALLASAAFFQAVDVVLRPPSLETASRSLVLMATAWFLGRHIAGRKEIAQRERRERERESERAALRERERIAREMHDVLGHTVSLMVVQAESGPLAVEKNPKRAVAAFDAIADTGRTAMDQVRSLVDLWQTETPPGTDDIPELVKRTDEAGERTVRLVAFSRGRGSAEEGAVAYRVVQEALTNFLRHSKGTVSEVSVAGDGVGLRITVEDNGVVEEMSVGNGLRNLRGRVESLGGWFRAGPAPTGGFRVEAEIPESPWPCG</sequence>
<keyword evidence="3" id="KW-0597">Phosphoprotein</keyword>
<comment type="caution">
    <text evidence="13">The sequence shown here is derived from an EMBL/GenBank/DDBJ whole genome shotgun (WGS) entry which is preliminary data.</text>
</comment>
<evidence type="ECO:0000313" key="14">
    <source>
        <dbReference type="Proteomes" id="UP001595823"/>
    </source>
</evidence>
<protein>
    <recommendedName>
        <fullName evidence="2">histidine kinase</fullName>
        <ecNumber evidence="2">2.7.13.3</ecNumber>
    </recommendedName>
</protein>
<dbReference type="Pfam" id="PF23539">
    <property type="entry name" value="DUF7134"/>
    <property type="match status" value="1"/>
</dbReference>
<dbReference type="Pfam" id="PF07730">
    <property type="entry name" value="HisKA_3"/>
    <property type="match status" value="1"/>
</dbReference>
<dbReference type="SUPFAM" id="SSF55874">
    <property type="entry name" value="ATPase domain of HSP90 chaperone/DNA topoisomerase II/histidine kinase"/>
    <property type="match status" value="1"/>
</dbReference>
<dbReference type="InterPro" id="IPR036890">
    <property type="entry name" value="HATPase_C_sf"/>
</dbReference>
<evidence type="ECO:0000256" key="1">
    <source>
        <dbReference type="ARBA" id="ARBA00000085"/>
    </source>
</evidence>
<dbReference type="RefSeq" id="WP_380623690.1">
    <property type="nucleotide sequence ID" value="NZ_JBHSDK010000028.1"/>
</dbReference>
<keyword evidence="9" id="KW-0812">Transmembrane</keyword>
<dbReference type="Proteomes" id="UP001595823">
    <property type="component" value="Unassembled WGS sequence"/>
</dbReference>
<dbReference type="CDD" id="cd16917">
    <property type="entry name" value="HATPase_UhpB-NarQ-NarX-like"/>
    <property type="match status" value="1"/>
</dbReference>
<comment type="catalytic activity">
    <reaction evidence="1">
        <text>ATP + protein L-histidine = ADP + protein N-phospho-L-histidine.</text>
        <dbReference type="EC" id="2.7.13.3"/>
    </reaction>
</comment>
<dbReference type="Gene3D" id="3.30.565.10">
    <property type="entry name" value="Histidine kinase-like ATPase, C-terminal domain"/>
    <property type="match status" value="1"/>
</dbReference>
<dbReference type="GO" id="GO:0016301">
    <property type="term" value="F:kinase activity"/>
    <property type="evidence" value="ECO:0007669"/>
    <property type="project" value="UniProtKB-KW"/>
</dbReference>
<evidence type="ECO:0000259" key="12">
    <source>
        <dbReference type="Pfam" id="PF23539"/>
    </source>
</evidence>
<dbReference type="Pfam" id="PF02518">
    <property type="entry name" value="HATPase_c"/>
    <property type="match status" value="1"/>
</dbReference>
<feature type="transmembrane region" description="Helical" evidence="9">
    <location>
        <begin position="50"/>
        <end position="66"/>
    </location>
</feature>
<keyword evidence="5" id="KW-0547">Nucleotide-binding</keyword>
<dbReference type="PANTHER" id="PTHR24421:SF10">
    <property type="entry name" value="NITRATE_NITRITE SENSOR PROTEIN NARQ"/>
    <property type="match status" value="1"/>
</dbReference>
<evidence type="ECO:0000256" key="8">
    <source>
        <dbReference type="ARBA" id="ARBA00023012"/>
    </source>
</evidence>
<dbReference type="InterPro" id="IPR050482">
    <property type="entry name" value="Sensor_HK_TwoCompSys"/>
</dbReference>
<keyword evidence="9" id="KW-0472">Membrane</keyword>
<evidence type="ECO:0000313" key="13">
    <source>
        <dbReference type="EMBL" id="MFC4337092.1"/>
    </source>
</evidence>
<keyword evidence="6 13" id="KW-0418">Kinase</keyword>
<evidence type="ECO:0000256" key="7">
    <source>
        <dbReference type="ARBA" id="ARBA00022840"/>
    </source>
</evidence>
<dbReference type="Gene3D" id="1.20.5.1930">
    <property type="match status" value="1"/>
</dbReference>
<gene>
    <name evidence="13" type="ORF">ACFPET_17965</name>
</gene>
<evidence type="ECO:0000256" key="5">
    <source>
        <dbReference type="ARBA" id="ARBA00022741"/>
    </source>
</evidence>
<reference evidence="14" key="1">
    <citation type="journal article" date="2019" name="Int. J. Syst. Evol. Microbiol.">
        <title>The Global Catalogue of Microorganisms (GCM) 10K type strain sequencing project: providing services to taxonomists for standard genome sequencing and annotation.</title>
        <authorList>
            <consortium name="The Broad Institute Genomics Platform"/>
            <consortium name="The Broad Institute Genome Sequencing Center for Infectious Disease"/>
            <person name="Wu L."/>
            <person name="Ma J."/>
        </authorList>
    </citation>
    <scope>NUCLEOTIDE SEQUENCE [LARGE SCALE GENOMIC DNA]</scope>
    <source>
        <strain evidence="14">IBRC-M 10908</strain>
    </source>
</reference>
<evidence type="ECO:0000256" key="6">
    <source>
        <dbReference type="ARBA" id="ARBA00022777"/>
    </source>
</evidence>
<feature type="domain" description="Histidine kinase/HSP90-like ATPase" evidence="10">
    <location>
        <begin position="295"/>
        <end position="376"/>
    </location>
</feature>
<dbReference type="PANTHER" id="PTHR24421">
    <property type="entry name" value="NITRATE/NITRITE SENSOR PROTEIN NARX-RELATED"/>
    <property type="match status" value="1"/>
</dbReference>
<keyword evidence="8" id="KW-0902">Two-component regulatory system</keyword>
<feature type="transmembrane region" description="Helical" evidence="9">
    <location>
        <begin position="20"/>
        <end position="38"/>
    </location>
</feature>
<dbReference type="InterPro" id="IPR011712">
    <property type="entry name" value="Sig_transdc_His_kin_sub3_dim/P"/>
</dbReference>
<dbReference type="InterPro" id="IPR055558">
    <property type="entry name" value="DUF7134"/>
</dbReference>
<dbReference type="EMBL" id="JBHSDK010000028">
    <property type="protein sequence ID" value="MFC4337092.1"/>
    <property type="molecule type" value="Genomic_DNA"/>
</dbReference>
<name>A0ABV8U263_9ACTN</name>
<keyword evidence="7" id="KW-0067">ATP-binding</keyword>
<evidence type="ECO:0000256" key="4">
    <source>
        <dbReference type="ARBA" id="ARBA00022679"/>
    </source>
</evidence>
<feature type="transmembrane region" description="Helical" evidence="9">
    <location>
        <begin position="73"/>
        <end position="89"/>
    </location>
</feature>
<accession>A0ABV8U263</accession>
<keyword evidence="9" id="KW-1133">Transmembrane helix</keyword>
<evidence type="ECO:0000259" key="11">
    <source>
        <dbReference type="Pfam" id="PF07730"/>
    </source>
</evidence>
<evidence type="ECO:0000256" key="3">
    <source>
        <dbReference type="ARBA" id="ARBA00022553"/>
    </source>
</evidence>
<keyword evidence="14" id="KW-1185">Reference proteome</keyword>
<feature type="domain" description="Signal transduction histidine kinase subgroup 3 dimerisation and phosphoacceptor" evidence="11">
    <location>
        <begin position="188"/>
        <end position="248"/>
    </location>
</feature>
<feature type="domain" description="DUF7134" evidence="12">
    <location>
        <begin position="15"/>
        <end position="166"/>
    </location>
</feature>
<dbReference type="InterPro" id="IPR003594">
    <property type="entry name" value="HATPase_dom"/>
</dbReference>
<dbReference type="EC" id="2.7.13.3" evidence="2"/>
<evidence type="ECO:0000256" key="9">
    <source>
        <dbReference type="SAM" id="Phobius"/>
    </source>
</evidence>
<organism evidence="13 14">
    <name type="scientific">Salininema proteolyticum</name>
    <dbReference type="NCBI Taxonomy" id="1607685"/>
    <lineage>
        <taxon>Bacteria</taxon>
        <taxon>Bacillati</taxon>
        <taxon>Actinomycetota</taxon>
        <taxon>Actinomycetes</taxon>
        <taxon>Glycomycetales</taxon>
        <taxon>Glycomycetaceae</taxon>
        <taxon>Salininema</taxon>
    </lineage>
</organism>
<proteinExistence type="predicted"/>